<organism evidence="3 4">
    <name type="scientific">Erythrobacter ramosus</name>
    <dbReference type="NCBI Taxonomy" id="35811"/>
    <lineage>
        <taxon>Bacteria</taxon>
        <taxon>Pseudomonadati</taxon>
        <taxon>Pseudomonadota</taxon>
        <taxon>Alphaproteobacteria</taxon>
        <taxon>Sphingomonadales</taxon>
        <taxon>Erythrobacteraceae</taxon>
        <taxon>Erythrobacter/Porphyrobacter group</taxon>
        <taxon>Erythrobacter</taxon>
    </lineage>
</organism>
<evidence type="ECO:0000259" key="1">
    <source>
        <dbReference type="PROSITE" id="PS51819"/>
    </source>
</evidence>
<name>A0A6I4UD85_9SPHN</name>
<dbReference type="Proteomes" id="UP000548685">
    <property type="component" value="Unassembled WGS sequence"/>
</dbReference>
<keyword evidence="5" id="KW-1185">Reference proteome</keyword>
<evidence type="ECO:0000313" key="5">
    <source>
        <dbReference type="Proteomes" id="UP000548685"/>
    </source>
</evidence>
<dbReference type="Gene3D" id="3.10.180.10">
    <property type="entry name" value="2,3-Dihydroxybiphenyl 1,2-Dioxygenase, domain 1"/>
    <property type="match status" value="2"/>
</dbReference>
<gene>
    <name evidence="2" type="ORF">FHS52_001168</name>
    <name evidence="3" type="ORF">GRI59_00810</name>
</gene>
<reference evidence="3 4" key="1">
    <citation type="submission" date="2019-12" db="EMBL/GenBank/DDBJ databases">
        <title>Genomic-based taxomic classification of the family Erythrobacteraceae.</title>
        <authorList>
            <person name="Xu L."/>
        </authorList>
    </citation>
    <scope>NUCLEOTIDE SEQUENCE [LARGE SCALE GENOMIC DNA]</scope>
    <source>
        <strain evidence="3 4">JCM 10282</strain>
    </source>
</reference>
<evidence type="ECO:0000313" key="2">
    <source>
        <dbReference type="EMBL" id="MBB3775225.1"/>
    </source>
</evidence>
<evidence type="ECO:0000313" key="4">
    <source>
        <dbReference type="Proteomes" id="UP000430021"/>
    </source>
</evidence>
<dbReference type="PROSITE" id="PS51819">
    <property type="entry name" value="VOC"/>
    <property type="match status" value="2"/>
</dbReference>
<protein>
    <submittedName>
        <fullName evidence="2">Catechol 2,3-dioxygenase-like lactoylglutathione lyase family enzyme</fullName>
    </submittedName>
    <submittedName>
        <fullName evidence="3">Glyoxalase</fullName>
    </submittedName>
</protein>
<feature type="domain" description="VOC" evidence="1">
    <location>
        <begin position="150"/>
        <end position="274"/>
    </location>
</feature>
<dbReference type="Pfam" id="PF00903">
    <property type="entry name" value="Glyoxalase"/>
    <property type="match status" value="1"/>
</dbReference>
<dbReference type="SUPFAM" id="SSF54593">
    <property type="entry name" value="Glyoxalase/Bleomycin resistance protein/Dihydroxybiphenyl dioxygenase"/>
    <property type="match status" value="1"/>
</dbReference>
<dbReference type="InterPro" id="IPR029068">
    <property type="entry name" value="Glyas_Bleomycin-R_OHBP_Dase"/>
</dbReference>
<sequence length="336" mass="36895">MAVIKVEDIAHVRFAAPDLTLMRGFLEDFGLACFEEGGRLYGKGSDGRAFVHVTEPGESRFLGLGLSAASIADLETLAAHEGLTPEPLNEPGGGMVLRLTDPDGYMVEVVAGQHCEPPAPVPVPLFNSAAAKPRQRETIRLDPAPAHVRRIGHAVLKVSDFRRSERWWKERFGFLTSDEIEAAPNVPLGAFMRCDRGDLPSDHHTIFLAQLPGALGLLHAAFEVESLDDLMLGHEYLKTRQREAAWGVGRHIMGSQIFDYWKDPFGNELEHWTDGDLFTAADPPAKQTMQALLAVQWGAPHPMFAGKMAPPPGLVAFVTALQLRIKRLFARSPKEA</sequence>
<dbReference type="EMBL" id="WTYB01000001">
    <property type="protein sequence ID" value="MXP37151.1"/>
    <property type="molecule type" value="Genomic_DNA"/>
</dbReference>
<dbReference type="Proteomes" id="UP000430021">
    <property type="component" value="Unassembled WGS sequence"/>
</dbReference>
<reference evidence="2 5" key="2">
    <citation type="submission" date="2020-08" db="EMBL/GenBank/DDBJ databases">
        <title>Genomic Encyclopedia of Type Strains, Phase IV (KMG-IV): sequencing the most valuable type-strain genomes for metagenomic binning, comparative biology and taxonomic classification.</title>
        <authorList>
            <person name="Goeker M."/>
        </authorList>
    </citation>
    <scope>NUCLEOTIDE SEQUENCE [LARGE SCALE GENOMIC DNA]</scope>
    <source>
        <strain evidence="2 5">DSM 8510</strain>
    </source>
</reference>
<dbReference type="EMBL" id="JACICE010000001">
    <property type="protein sequence ID" value="MBB3775225.1"/>
    <property type="molecule type" value="Genomic_DNA"/>
</dbReference>
<dbReference type="RefSeq" id="WP_160759313.1">
    <property type="nucleotide sequence ID" value="NZ_BAAADZ010000002.1"/>
</dbReference>
<dbReference type="AlphaFoldDB" id="A0A6I4UD85"/>
<dbReference type="InterPro" id="IPR037523">
    <property type="entry name" value="VOC_core"/>
</dbReference>
<comment type="caution">
    <text evidence="3">The sequence shown here is derived from an EMBL/GenBank/DDBJ whole genome shotgun (WGS) entry which is preliminary data.</text>
</comment>
<dbReference type="InterPro" id="IPR004360">
    <property type="entry name" value="Glyas_Fos-R_dOase_dom"/>
</dbReference>
<evidence type="ECO:0000313" key="3">
    <source>
        <dbReference type="EMBL" id="MXP37151.1"/>
    </source>
</evidence>
<accession>A0A6I4UD85</accession>
<dbReference type="OrthoDB" id="9803142at2"/>
<proteinExistence type="predicted"/>
<feature type="domain" description="VOC" evidence="1">
    <location>
        <begin position="8"/>
        <end position="112"/>
    </location>
</feature>